<feature type="transmembrane region" description="Helical" evidence="10">
    <location>
        <begin position="239"/>
        <end position="260"/>
    </location>
</feature>
<keyword evidence="5 10" id="KW-0808">Transferase</keyword>
<feature type="transmembrane region" description="Helical" evidence="10">
    <location>
        <begin position="412"/>
        <end position="437"/>
    </location>
</feature>
<gene>
    <name evidence="13" type="ORF">GCM10009547_14090</name>
</gene>
<evidence type="ECO:0000256" key="9">
    <source>
        <dbReference type="ARBA" id="ARBA00093617"/>
    </source>
</evidence>
<keyword evidence="4 10" id="KW-0328">Glycosyltransferase</keyword>
<proteinExistence type="inferred from homology"/>
<keyword evidence="14" id="KW-1185">Reference proteome</keyword>
<evidence type="ECO:0000256" key="3">
    <source>
        <dbReference type="ARBA" id="ARBA00007222"/>
    </source>
</evidence>
<feature type="transmembrane region" description="Helical" evidence="10">
    <location>
        <begin position="114"/>
        <end position="135"/>
    </location>
</feature>
<feature type="transmembrane region" description="Helical" evidence="10">
    <location>
        <begin position="29"/>
        <end position="46"/>
    </location>
</feature>
<evidence type="ECO:0000256" key="10">
    <source>
        <dbReference type="RuleBase" id="RU367007"/>
    </source>
</evidence>
<reference evidence="13 14" key="1">
    <citation type="journal article" date="2019" name="Int. J. Syst. Evol. Microbiol.">
        <title>The Global Catalogue of Microorganisms (GCM) 10K type strain sequencing project: providing services to taxonomists for standard genome sequencing and annotation.</title>
        <authorList>
            <consortium name="The Broad Institute Genomics Platform"/>
            <consortium name="The Broad Institute Genome Sequencing Center for Infectious Disease"/>
            <person name="Wu L."/>
            <person name="Ma J."/>
        </authorList>
    </citation>
    <scope>NUCLEOTIDE SEQUENCE [LARGE SCALE GENOMIC DNA]</scope>
    <source>
        <strain evidence="13 14">JCM 10671</strain>
    </source>
</reference>
<evidence type="ECO:0000256" key="4">
    <source>
        <dbReference type="ARBA" id="ARBA00022676"/>
    </source>
</evidence>
<organism evidence="13 14">
    <name type="scientific">Sporichthya brevicatena</name>
    <dbReference type="NCBI Taxonomy" id="171442"/>
    <lineage>
        <taxon>Bacteria</taxon>
        <taxon>Bacillati</taxon>
        <taxon>Actinomycetota</taxon>
        <taxon>Actinomycetes</taxon>
        <taxon>Sporichthyales</taxon>
        <taxon>Sporichthyaceae</taxon>
        <taxon>Sporichthya</taxon>
    </lineage>
</organism>
<dbReference type="Pfam" id="PF16192">
    <property type="entry name" value="PMT_4TMC"/>
    <property type="match status" value="1"/>
</dbReference>
<dbReference type="InterPro" id="IPR027005">
    <property type="entry name" value="PMT-like"/>
</dbReference>
<keyword evidence="7 10" id="KW-1133">Transmembrane helix</keyword>
<evidence type="ECO:0000256" key="5">
    <source>
        <dbReference type="ARBA" id="ARBA00022679"/>
    </source>
</evidence>
<feature type="transmembrane region" description="Helical" evidence="10">
    <location>
        <begin position="164"/>
        <end position="185"/>
    </location>
</feature>
<evidence type="ECO:0000256" key="1">
    <source>
        <dbReference type="ARBA" id="ARBA00004127"/>
    </source>
</evidence>
<dbReference type="EMBL" id="BAAAHE010000010">
    <property type="protein sequence ID" value="GAA0613378.1"/>
    <property type="molecule type" value="Genomic_DNA"/>
</dbReference>
<comment type="caution">
    <text evidence="13">The sequence shown here is derived from an EMBL/GenBank/DDBJ whole genome shotgun (WGS) entry which is preliminary data.</text>
</comment>
<comment type="function">
    <text evidence="10">Protein O-mannosyltransferase that catalyzes the transfer of a single mannose residue from a polyprenol phospho-mannosyl lipidic donor to the hydroxyl group of selected serine and threonine residues in acceptor proteins.</text>
</comment>
<comment type="subcellular location">
    <subcellularLocation>
        <location evidence="10">Cell membrane</location>
    </subcellularLocation>
    <subcellularLocation>
        <location evidence="1">Endomembrane system</location>
        <topology evidence="1">Multi-pass membrane protein</topology>
    </subcellularLocation>
</comment>
<feature type="domain" description="Protein O-mannosyl-transferase C-terminal four TM" evidence="12">
    <location>
        <begin position="299"/>
        <end position="510"/>
    </location>
</feature>
<dbReference type="EC" id="2.4.1.-" evidence="10"/>
<protein>
    <recommendedName>
        <fullName evidence="9 10">Polyprenol-phosphate-mannose--protein mannosyltransferase</fullName>
        <ecNumber evidence="10">2.4.1.-</ecNumber>
    </recommendedName>
</protein>
<dbReference type="Pfam" id="PF02366">
    <property type="entry name" value="PMT"/>
    <property type="match status" value="1"/>
</dbReference>
<evidence type="ECO:0000313" key="13">
    <source>
        <dbReference type="EMBL" id="GAA0613378.1"/>
    </source>
</evidence>
<evidence type="ECO:0000256" key="6">
    <source>
        <dbReference type="ARBA" id="ARBA00022692"/>
    </source>
</evidence>
<keyword evidence="8 10" id="KW-0472">Membrane</keyword>
<accession>A0ABN1GKE7</accession>
<evidence type="ECO:0000256" key="8">
    <source>
        <dbReference type="ARBA" id="ARBA00023136"/>
    </source>
</evidence>
<keyword evidence="10" id="KW-1003">Cell membrane</keyword>
<evidence type="ECO:0000313" key="14">
    <source>
        <dbReference type="Proteomes" id="UP001500957"/>
    </source>
</evidence>
<evidence type="ECO:0000259" key="12">
    <source>
        <dbReference type="Pfam" id="PF16192"/>
    </source>
</evidence>
<feature type="domain" description="ArnT-like N-terminal" evidence="11">
    <location>
        <begin position="34"/>
        <end position="262"/>
    </location>
</feature>
<evidence type="ECO:0000259" key="11">
    <source>
        <dbReference type="Pfam" id="PF02366"/>
    </source>
</evidence>
<evidence type="ECO:0000256" key="7">
    <source>
        <dbReference type="ARBA" id="ARBA00022989"/>
    </source>
</evidence>
<feature type="transmembrane region" description="Helical" evidence="10">
    <location>
        <begin position="389"/>
        <end position="406"/>
    </location>
</feature>
<comment type="pathway">
    <text evidence="2 10">Protein modification; protein glycosylation.</text>
</comment>
<name>A0ABN1GKE7_9ACTN</name>
<evidence type="ECO:0000256" key="2">
    <source>
        <dbReference type="ARBA" id="ARBA00004922"/>
    </source>
</evidence>
<comment type="similarity">
    <text evidence="3 10">Belongs to the glycosyltransferase 39 family.</text>
</comment>
<feature type="transmembrane region" description="Helical" evidence="10">
    <location>
        <begin position="197"/>
        <end position="227"/>
    </location>
</feature>
<keyword evidence="6 10" id="KW-0812">Transmembrane</keyword>
<feature type="transmembrane region" description="Helical" evidence="10">
    <location>
        <begin position="359"/>
        <end position="377"/>
    </location>
</feature>
<dbReference type="InterPro" id="IPR032421">
    <property type="entry name" value="PMT_4TMC"/>
</dbReference>
<dbReference type="Proteomes" id="UP001500957">
    <property type="component" value="Unassembled WGS sequence"/>
</dbReference>
<dbReference type="PANTHER" id="PTHR10050">
    <property type="entry name" value="DOLICHYL-PHOSPHATE-MANNOSE--PROTEIN MANNOSYLTRANSFERASE"/>
    <property type="match status" value="1"/>
</dbReference>
<sequence>MHASTPRSTASPAEGFPARILSRLLRVPTEIYVLAGLAVLTRFVWLTRPRAIVFDEVYFRDAALRYADGSYYFDPHPPLAKLLLAGWAKLLGIDAAHDVPDGATPTPESLDPAVALRVLPALAGAALIVVFYYFLKEIGAGRKVATLGASALLLDNALALESRLILLDSMLLFFGMAGITVFLAARRSTGRKHWILLTVAALLIGACVSTKVTGLCILGAVGVIGLVTTVQHRVPWRRWLAQAAVLVVVPFAVFFGSYAIHTPLLPNSGDGDRFMSEEFQATLKGNPNYDPDASMGMVASFFEMQRATHEYEKALKDRTHPYQSDWKVWPIEKRSIYYYLGPEEDGGKHRYLYLIGNPVVWWGTLVGVAGTVVAWALMPALYRPHRRRLAMLVVAYVGSYLPFAFIDRPMFLYHYFFPLLFSLAFAVYGVGILARWAPDPVPVEARSNVNSAVVDEPDDRAWRFASRASLVGYAGVITLALLVFLWFSPLTYGFPLTDAELQDRMWLSTWR</sequence>
<dbReference type="InterPro" id="IPR003342">
    <property type="entry name" value="ArnT-like_N"/>
</dbReference>
<feature type="transmembrane region" description="Helical" evidence="10">
    <location>
        <begin position="470"/>
        <end position="487"/>
    </location>
</feature>